<dbReference type="InterPro" id="IPR035595">
    <property type="entry name" value="UDP_glycos_trans_CS"/>
</dbReference>
<name>A0AA35ZLJ2_LACSI</name>
<dbReference type="AlphaFoldDB" id="A0AA35ZLJ2"/>
<gene>
    <name evidence="6" type="ORF">LSALG_LOCUS33375</name>
</gene>
<dbReference type="EMBL" id="OX465083">
    <property type="protein sequence ID" value="CAI9294391.1"/>
    <property type="molecule type" value="Genomic_DNA"/>
</dbReference>
<sequence>MFISLLCFNIINNSCDLTYLTWLLLNNKYVNSKIKICKTNASFTIPFCSLLSNKYRQPLFPSTQLNNITLATRELEHTKRQMDTIAAMEKPHAICIPYPAQGHINPMMKLAKLLHFKGFHISFVNTHYNHKRLLRSRGPSSLDGLSDFCFHSIPDGLPPSDAEATQSIPDLCESVPKHSLEPFCELINKLNCVLPVCCIISDGCMSFTLEAANRFGLPEVLFWTTSACGLLAYTHYRELVGKEYIPLKDMSYVTNGYLETTLDWVPGMKNIKLRDFPSFIRTTDINDIMFNYLMTEAETLPRGSAVVLNTFDALEQDSVNPICTMNPRTFTIGPLHLMQEHVHDERLKQIGSNLWKEDVSCINWLDTKDPGSVVFVNFGSITVMSKEQLTEFGWGLANSKKDFLWVTRPDIVGDNEAMMPPEFVDETKERAMMTSWCPQEQVLKHPAIGGFLTHSGWNSTIESISSGVPVICWPFFAEQQTNCRYSCVEWGIGMEIDTDVKREEVEAQVREMMDGKKGKMMKSKASEWKTKAEEAVAIGGSSYLNFDKLVSEVLLIRK</sequence>
<evidence type="ECO:0000256" key="1">
    <source>
        <dbReference type="ARBA" id="ARBA00009995"/>
    </source>
</evidence>
<protein>
    <recommendedName>
        <fullName evidence="4">Glycosyltransferase</fullName>
        <ecNumber evidence="4">2.4.1.-</ecNumber>
    </recommendedName>
</protein>
<dbReference type="CDD" id="cd03784">
    <property type="entry name" value="GT1_Gtf-like"/>
    <property type="match status" value="1"/>
</dbReference>
<dbReference type="PANTHER" id="PTHR11926:SF1498">
    <property type="entry name" value="GLYCOSYLTRANSFERASE"/>
    <property type="match status" value="1"/>
</dbReference>
<dbReference type="GO" id="GO:0080043">
    <property type="term" value="F:quercetin 3-O-glucosyltransferase activity"/>
    <property type="evidence" value="ECO:0007669"/>
    <property type="project" value="TreeGrafter"/>
</dbReference>
<evidence type="ECO:0000256" key="2">
    <source>
        <dbReference type="ARBA" id="ARBA00022679"/>
    </source>
</evidence>
<dbReference type="GO" id="GO:0080044">
    <property type="term" value="F:quercetin 7-O-glucosyltransferase activity"/>
    <property type="evidence" value="ECO:0007669"/>
    <property type="project" value="TreeGrafter"/>
</dbReference>
<evidence type="ECO:0000256" key="4">
    <source>
        <dbReference type="RuleBase" id="RU362057"/>
    </source>
</evidence>
<accession>A0AA35ZLJ2</accession>
<dbReference type="EC" id="2.4.1.-" evidence="4"/>
<evidence type="ECO:0000313" key="7">
    <source>
        <dbReference type="Proteomes" id="UP001177003"/>
    </source>
</evidence>
<dbReference type="InterPro" id="IPR002213">
    <property type="entry name" value="UDP_glucos_trans"/>
</dbReference>
<keyword evidence="2 3" id="KW-0808">Transferase</keyword>
<dbReference type="PROSITE" id="PS00375">
    <property type="entry name" value="UDPGT"/>
    <property type="match status" value="1"/>
</dbReference>
<proteinExistence type="inferred from homology"/>
<dbReference type="Pfam" id="PF26168">
    <property type="entry name" value="Glyco_transf_N"/>
    <property type="match status" value="1"/>
</dbReference>
<dbReference type="Proteomes" id="UP001177003">
    <property type="component" value="Chromosome 7"/>
</dbReference>
<keyword evidence="7" id="KW-1185">Reference proteome</keyword>
<dbReference type="SUPFAM" id="SSF53756">
    <property type="entry name" value="UDP-Glycosyltransferase/glycogen phosphorylase"/>
    <property type="match status" value="1"/>
</dbReference>
<evidence type="ECO:0000313" key="6">
    <source>
        <dbReference type="EMBL" id="CAI9294391.1"/>
    </source>
</evidence>
<evidence type="ECO:0000256" key="3">
    <source>
        <dbReference type="RuleBase" id="RU003718"/>
    </source>
</evidence>
<dbReference type="Gene3D" id="3.40.50.2000">
    <property type="entry name" value="Glycogen Phosphorylase B"/>
    <property type="match status" value="2"/>
</dbReference>
<dbReference type="InterPro" id="IPR058980">
    <property type="entry name" value="Glyco_transf_N"/>
</dbReference>
<organism evidence="6 7">
    <name type="scientific">Lactuca saligna</name>
    <name type="common">Willowleaf lettuce</name>
    <dbReference type="NCBI Taxonomy" id="75948"/>
    <lineage>
        <taxon>Eukaryota</taxon>
        <taxon>Viridiplantae</taxon>
        <taxon>Streptophyta</taxon>
        <taxon>Embryophyta</taxon>
        <taxon>Tracheophyta</taxon>
        <taxon>Spermatophyta</taxon>
        <taxon>Magnoliopsida</taxon>
        <taxon>eudicotyledons</taxon>
        <taxon>Gunneridae</taxon>
        <taxon>Pentapetalae</taxon>
        <taxon>asterids</taxon>
        <taxon>campanulids</taxon>
        <taxon>Asterales</taxon>
        <taxon>Asteraceae</taxon>
        <taxon>Cichorioideae</taxon>
        <taxon>Cichorieae</taxon>
        <taxon>Lactucinae</taxon>
        <taxon>Lactuca</taxon>
    </lineage>
</organism>
<dbReference type="FunFam" id="3.40.50.2000:FF:000055">
    <property type="entry name" value="Glycosyltransferase"/>
    <property type="match status" value="1"/>
</dbReference>
<dbReference type="FunFam" id="3.40.50.2000:FF:000027">
    <property type="entry name" value="Glycosyltransferase"/>
    <property type="match status" value="1"/>
</dbReference>
<dbReference type="Pfam" id="PF00201">
    <property type="entry name" value="UDPGT"/>
    <property type="match status" value="1"/>
</dbReference>
<feature type="domain" description="Glycosyltransferase N-terminal" evidence="5">
    <location>
        <begin position="94"/>
        <end position="216"/>
    </location>
</feature>
<evidence type="ECO:0000259" key="5">
    <source>
        <dbReference type="Pfam" id="PF26168"/>
    </source>
</evidence>
<keyword evidence="3" id="KW-0328">Glycosyltransferase</keyword>
<comment type="similarity">
    <text evidence="1 3">Belongs to the UDP-glycosyltransferase family.</text>
</comment>
<reference evidence="6" key="1">
    <citation type="submission" date="2023-04" db="EMBL/GenBank/DDBJ databases">
        <authorList>
            <person name="Vijverberg K."/>
            <person name="Xiong W."/>
            <person name="Schranz E."/>
        </authorList>
    </citation>
    <scope>NUCLEOTIDE SEQUENCE</scope>
</reference>
<dbReference type="PANTHER" id="PTHR11926">
    <property type="entry name" value="GLUCOSYL/GLUCURONOSYL TRANSFERASES"/>
    <property type="match status" value="1"/>
</dbReference>